<gene>
    <name evidence="1" type="ORF">BDV41DRAFT_522126</name>
</gene>
<name>A0A5N6WDR9_9EURO</name>
<proteinExistence type="predicted"/>
<dbReference type="EMBL" id="ML738296">
    <property type="protein sequence ID" value="KAE8318812.1"/>
    <property type="molecule type" value="Genomic_DNA"/>
</dbReference>
<dbReference type="AlphaFoldDB" id="A0A5N6WDR9"/>
<dbReference type="InterPro" id="IPR050698">
    <property type="entry name" value="MBL"/>
</dbReference>
<sequence length="172" mass="18736">MATKRKASALNASVDDEPVDPSDELGFYCLGGGNEVGRSCHIIQYKGKTVMLDAGMHPAKEGFSALPFFDEFDLSTVDILLISQYVIYSSPLYLRSPSWSIAIPACHKVPSVFGSLILDKSVFSGSLVLLDAELISSHVYEKHNTNYTSYLSCAPNVSLYLCIALAFLARCP</sequence>
<dbReference type="GO" id="GO:0004521">
    <property type="term" value="F:RNA endonuclease activity"/>
    <property type="evidence" value="ECO:0007669"/>
    <property type="project" value="TreeGrafter"/>
</dbReference>
<dbReference type="SUPFAM" id="SSF56281">
    <property type="entry name" value="Metallo-hydrolase/oxidoreductase"/>
    <property type="match status" value="1"/>
</dbReference>
<dbReference type="InterPro" id="IPR036866">
    <property type="entry name" value="RibonucZ/Hydroxyglut_hydro"/>
</dbReference>
<protein>
    <submittedName>
        <fullName evidence="1">Beta-lactamase-like protein</fullName>
    </submittedName>
</protein>
<evidence type="ECO:0000313" key="1">
    <source>
        <dbReference type="EMBL" id="KAE8318812.1"/>
    </source>
</evidence>
<organism evidence="1 2">
    <name type="scientific">Aspergillus transmontanensis</name>
    <dbReference type="NCBI Taxonomy" id="1034304"/>
    <lineage>
        <taxon>Eukaryota</taxon>
        <taxon>Fungi</taxon>
        <taxon>Dikarya</taxon>
        <taxon>Ascomycota</taxon>
        <taxon>Pezizomycotina</taxon>
        <taxon>Eurotiomycetes</taxon>
        <taxon>Eurotiomycetidae</taxon>
        <taxon>Eurotiales</taxon>
        <taxon>Aspergillaceae</taxon>
        <taxon>Aspergillus</taxon>
        <taxon>Aspergillus subgen. Circumdati</taxon>
    </lineage>
</organism>
<accession>A0A5N6WDR9</accession>
<dbReference type="Gene3D" id="3.60.15.10">
    <property type="entry name" value="Ribonuclease Z/Hydroxyacylglutathione hydrolase-like"/>
    <property type="match status" value="1"/>
</dbReference>
<dbReference type="Proteomes" id="UP000325433">
    <property type="component" value="Unassembled WGS sequence"/>
</dbReference>
<evidence type="ECO:0000313" key="2">
    <source>
        <dbReference type="Proteomes" id="UP000325433"/>
    </source>
</evidence>
<dbReference type="GO" id="GO:0003723">
    <property type="term" value="F:RNA binding"/>
    <property type="evidence" value="ECO:0007669"/>
    <property type="project" value="TreeGrafter"/>
</dbReference>
<keyword evidence="2" id="KW-1185">Reference proteome</keyword>
<dbReference type="GO" id="GO:0004534">
    <property type="term" value="F:5'-3' RNA exonuclease activity"/>
    <property type="evidence" value="ECO:0007669"/>
    <property type="project" value="TreeGrafter"/>
</dbReference>
<dbReference type="PANTHER" id="PTHR11203">
    <property type="entry name" value="CLEAVAGE AND POLYADENYLATION SPECIFICITY FACTOR FAMILY MEMBER"/>
    <property type="match status" value="1"/>
</dbReference>
<dbReference type="PANTHER" id="PTHR11203:SF11">
    <property type="entry name" value="CLEAVAGE AND POLYADENYLATION SPECIFICITY FACTOR SUBUNIT 3"/>
    <property type="match status" value="1"/>
</dbReference>
<dbReference type="GO" id="GO:0005847">
    <property type="term" value="C:mRNA cleavage and polyadenylation specificity factor complex"/>
    <property type="evidence" value="ECO:0007669"/>
    <property type="project" value="TreeGrafter"/>
</dbReference>
<reference evidence="2" key="1">
    <citation type="submission" date="2019-04" db="EMBL/GenBank/DDBJ databases">
        <title>Friends and foes A comparative genomics studyof 23 Aspergillus species from section Flavi.</title>
        <authorList>
            <consortium name="DOE Joint Genome Institute"/>
            <person name="Kjaerbolling I."/>
            <person name="Vesth T."/>
            <person name="Frisvad J.C."/>
            <person name="Nybo J.L."/>
            <person name="Theobald S."/>
            <person name="Kildgaard S."/>
            <person name="Isbrandt T."/>
            <person name="Kuo A."/>
            <person name="Sato A."/>
            <person name="Lyhne E.K."/>
            <person name="Kogle M.E."/>
            <person name="Wiebenga A."/>
            <person name="Kun R.S."/>
            <person name="Lubbers R.J."/>
            <person name="Makela M.R."/>
            <person name="Barry K."/>
            <person name="Chovatia M."/>
            <person name="Clum A."/>
            <person name="Daum C."/>
            <person name="Haridas S."/>
            <person name="He G."/>
            <person name="LaButti K."/>
            <person name="Lipzen A."/>
            <person name="Mondo S."/>
            <person name="Riley R."/>
            <person name="Salamov A."/>
            <person name="Simmons B.A."/>
            <person name="Magnuson J.K."/>
            <person name="Henrissat B."/>
            <person name="Mortensen U.H."/>
            <person name="Larsen T.O."/>
            <person name="Devries R.P."/>
            <person name="Grigoriev I.V."/>
            <person name="Machida M."/>
            <person name="Baker S.E."/>
            <person name="Andersen M.R."/>
        </authorList>
    </citation>
    <scope>NUCLEOTIDE SEQUENCE [LARGE SCALE GENOMIC DNA]</scope>
    <source>
        <strain evidence="2">CBS 130015</strain>
    </source>
</reference>